<dbReference type="InterPro" id="IPR007527">
    <property type="entry name" value="Znf_SWIM"/>
</dbReference>
<protein>
    <submittedName>
        <fullName evidence="2">SWIM zinc finger protein</fullName>
    </submittedName>
</protein>
<sequence length="297" mass="34113">MSPSNYMSNVRKQRALTQNINLMDIIYSTNELERKYIVIGTTGSIYEVLIKDKPECTCLDFQNHKIRCKHIYYILMQVINTVNIDNETYTPNEVRDMLGIEYPQTTNDNAIFIDQVDDNNELKEIQKFNDICTKIATELAGGAVDLITVPESCEKVTQVQGEPVVQDIVKISIVDNWMDNPVQVKSNYKIVFENTDTNKFKFIDEVNDVITTIGKYIEENYGVGSRANAMKLYEEKASMESIIKDTGFAGVYVNKINESVYELYMKIITKSNNGWIFNNYIETIENSKLGRFIVVDM</sequence>
<proteinExistence type="predicted"/>
<dbReference type="Proteomes" id="UP001162001">
    <property type="component" value="Segment"/>
</dbReference>
<dbReference type="GO" id="GO:0008270">
    <property type="term" value="F:zinc ion binding"/>
    <property type="evidence" value="ECO:0007669"/>
    <property type="project" value="InterPro"/>
</dbReference>
<gene>
    <name evidence="2" type="ORF">Fadolivirus_1_47</name>
</gene>
<dbReference type="Pfam" id="PF04434">
    <property type="entry name" value="SWIM"/>
    <property type="match status" value="1"/>
</dbReference>
<dbReference type="EMBL" id="MT418680">
    <property type="protein sequence ID" value="QKF93505.1"/>
    <property type="molecule type" value="Genomic_DNA"/>
</dbReference>
<accession>A0A7D3QTQ3</accession>
<organism evidence="2 3">
    <name type="scientific">Fadolivirus FV1/VV64</name>
    <dbReference type="NCBI Taxonomy" id="3070911"/>
    <lineage>
        <taxon>Viruses</taxon>
        <taxon>Varidnaviria</taxon>
        <taxon>Bamfordvirae</taxon>
        <taxon>Nucleocytoviricota</taxon>
        <taxon>Megaviricetes</taxon>
        <taxon>Imitervirales</taxon>
        <taxon>Mimiviridae</taxon>
        <taxon>Klosneuvirinae</taxon>
        <taxon>Fadolivirus</taxon>
        <taxon>Fadolivirus algeromassiliense</taxon>
    </lineage>
</organism>
<name>A0A7D3QTQ3_9VIRU</name>
<evidence type="ECO:0000259" key="1">
    <source>
        <dbReference type="PROSITE" id="PS50966"/>
    </source>
</evidence>
<keyword evidence="3" id="KW-1185">Reference proteome</keyword>
<evidence type="ECO:0000313" key="3">
    <source>
        <dbReference type="Proteomes" id="UP001162001"/>
    </source>
</evidence>
<reference evidence="2 3" key="1">
    <citation type="submission" date="2020-04" db="EMBL/GenBank/DDBJ databases">
        <title>Advantages and limits of metagenomic assembly and binning of a giant virus.</title>
        <authorList>
            <person name="Schulz F."/>
            <person name="Andreani J."/>
            <person name="Francis R."/>
            <person name="Boudjemaa H."/>
            <person name="Bou Khalil J.Y."/>
            <person name="Lee J."/>
            <person name="La Scola B."/>
            <person name="Woyke T."/>
        </authorList>
    </citation>
    <scope>NUCLEOTIDE SEQUENCE [LARGE SCALE GENOMIC DNA]</scope>
    <source>
        <strain evidence="2 3">FV1/VV64</strain>
    </source>
</reference>
<evidence type="ECO:0000313" key="2">
    <source>
        <dbReference type="EMBL" id="QKF93505.1"/>
    </source>
</evidence>
<feature type="domain" description="SWIM-type" evidence="1">
    <location>
        <begin position="46"/>
        <end position="79"/>
    </location>
</feature>
<dbReference type="PROSITE" id="PS50966">
    <property type="entry name" value="ZF_SWIM"/>
    <property type="match status" value="1"/>
</dbReference>